<keyword evidence="2" id="KW-1133">Transmembrane helix</keyword>
<reference evidence="4" key="1">
    <citation type="submission" date="2018-09" db="EMBL/GenBank/DDBJ databases">
        <title>Genome sequencing of strain 2DFWR-13.</title>
        <authorList>
            <person name="Heo J."/>
            <person name="Kim S.-J."/>
            <person name="Kwon S.-W."/>
        </authorList>
    </citation>
    <scope>NUCLEOTIDE SEQUENCE [LARGE SCALE GENOMIC DNA]</scope>
    <source>
        <strain evidence="4">2DFWR-13</strain>
    </source>
</reference>
<organism evidence="3 4">
    <name type="scientific">Protaetiibacter intestinalis</name>
    <dbReference type="NCBI Taxonomy" id="2419774"/>
    <lineage>
        <taxon>Bacteria</taxon>
        <taxon>Bacillati</taxon>
        <taxon>Actinomycetota</taxon>
        <taxon>Actinomycetes</taxon>
        <taxon>Micrococcales</taxon>
        <taxon>Microbacteriaceae</taxon>
        <taxon>Protaetiibacter</taxon>
    </lineage>
</organism>
<feature type="compositionally biased region" description="Low complexity" evidence="1">
    <location>
        <begin position="68"/>
        <end position="85"/>
    </location>
</feature>
<accession>A0A387B515</accession>
<evidence type="ECO:0000313" key="4">
    <source>
        <dbReference type="Proteomes" id="UP000278886"/>
    </source>
</evidence>
<keyword evidence="4" id="KW-1185">Reference proteome</keyword>
<sequence>MPDEAELRAMLRGDGGEESRLDVDAVIRRARARRRPRQAAAGLIVGLAAVAVVVPVGYGVGAMRPMGASDEAGSAAAPDAADGAGQEFDARSTQEGTPYPGITVSCLPPLWSGEELTTATLTITQEVSGGDVALMLANGGDDELRGVLASAPTLLLSSDGVVVGWSTGGEDAADVALAPGDVREFDAPLDAVDCTGAPLAAGGYDAGAVLAIRRDDGTIAFATSAFTPITVTSAQ</sequence>
<feature type="transmembrane region" description="Helical" evidence="2">
    <location>
        <begin position="39"/>
        <end position="60"/>
    </location>
</feature>
<keyword evidence="2" id="KW-0812">Transmembrane</keyword>
<dbReference type="Proteomes" id="UP000278886">
    <property type="component" value="Chromosome"/>
</dbReference>
<protein>
    <submittedName>
        <fullName evidence="3">Uncharacterized protein</fullName>
    </submittedName>
</protein>
<dbReference type="RefSeq" id="WP_120763143.1">
    <property type="nucleotide sequence ID" value="NZ_CP032630.1"/>
</dbReference>
<evidence type="ECO:0000256" key="2">
    <source>
        <dbReference type="SAM" id="Phobius"/>
    </source>
</evidence>
<keyword evidence="2" id="KW-0472">Membrane</keyword>
<dbReference type="AlphaFoldDB" id="A0A387B515"/>
<dbReference type="OrthoDB" id="5007417at2"/>
<feature type="region of interest" description="Disordered" evidence="1">
    <location>
        <begin position="68"/>
        <end position="101"/>
    </location>
</feature>
<evidence type="ECO:0000256" key="1">
    <source>
        <dbReference type="SAM" id="MobiDB-lite"/>
    </source>
</evidence>
<dbReference type="KEGG" id="lyd:D7I47_11280"/>
<dbReference type="EMBL" id="CP032630">
    <property type="protein sequence ID" value="AYF98774.1"/>
    <property type="molecule type" value="Genomic_DNA"/>
</dbReference>
<evidence type="ECO:0000313" key="3">
    <source>
        <dbReference type="EMBL" id="AYF98774.1"/>
    </source>
</evidence>
<proteinExistence type="predicted"/>
<name>A0A387B515_9MICO</name>
<gene>
    <name evidence="3" type="ORF">D7I47_11280</name>
</gene>